<dbReference type="InterPro" id="IPR038501">
    <property type="entry name" value="Spore_GerAC_C_sf"/>
</dbReference>
<keyword evidence="3" id="KW-0309">Germination</keyword>
<name>A0ABU5PM53_9BACL</name>
<keyword evidence="4" id="KW-0732">Signal</keyword>
<dbReference type="InterPro" id="IPR057336">
    <property type="entry name" value="GerAC_N"/>
</dbReference>
<dbReference type="Pfam" id="PF05504">
    <property type="entry name" value="Spore_GerAC"/>
    <property type="match status" value="1"/>
</dbReference>
<keyword evidence="11" id="KW-1185">Reference proteome</keyword>
<comment type="similarity">
    <text evidence="2">Belongs to the GerABKC lipoprotein family.</text>
</comment>
<evidence type="ECO:0000313" key="11">
    <source>
        <dbReference type="Proteomes" id="UP001292216"/>
    </source>
</evidence>
<accession>A0ABU5PM53</accession>
<feature type="domain" description="Spore germination protein N-terminal" evidence="9">
    <location>
        <begin position="19"/>
        <end position="193"/>
    </location>
</feature>
<evidence type="ECO:0000256" key="1">
    <source>
        <dbReference type="ARBA" id="ARBA00004635"/>
    </source>
</evidence>
<dbReference type="PANTHER" id="PTHR35789">
    <property type="entry name" value="SPORE GERMINATION PROTEIN B3"/>
    <property type="match status" value="1"/>
</dbReference>
<evidence type="ECO:0000256" key="6">
    <source>
        <dbReference type="ARBA" id="ARBA00023139"/>
    </source>
</evidence>
<dbReference type="Pfam" id="PF25198">
    <property type="entry name" value="Spore_GerAC_N"/>
    <property type="match status" value="1"/>
</dbReference>
<keyword evidence="6" id="KW-0564">Palmitate</keyword>
<evidence type="ECO:0000259" key="9">
    <source>
        <dbReference type="Pfam" id="PF25198"/>
    </source>
</evidence>
<dbReference type="PROSITE" id="PS51257">
    <property type="entry name" value="PROKAR_LIPOPROTEIN"/>
    <property type="match status" value="1"/>
</dbReference>
<dbReference type="EMBL" id="JAYERP010000001">
    <property type="protein sequence ID" value="MEA3571033.1"/>
    <property type="molecule type" value="Genomic_DNA"/>
</dbReference>
<dbReference type="Proteomes" id="UP001292216">
    <property type="component" value="Unassembled WGS sequence"/>
</dbReference>
<proteinExistence type="inferred from homology"/>
<dbReference type="InterPro" id="IPR008844">
    <property type="entry name" value="Spore_GerAC-like"/>
</dbReference>
<dbReference type="RefSeq" id="WP_009224720.1">
    <property type="nucleotide sequence ID" value="NZ_CBCSKM010000008.1"/>
</dbReference>
<sequence length="380" mass="42494">MRAIRAFLALILLLTGCWDMKEAQNINFITALGVDYADGRFIIYAQLLDFAEIAKQEGAVETGNGKVWIGKGEGKTIDEALISLYPASQQRTSWTHVRTIIFSKALLDKHLPEAVNGLIQTRDLRYTPWVFGTDKQIPDVFASISLLNESVLNSGLLEPEELFKLYSFVEPIRLIKLMDGVKEPAVTRLLPLISWTDEVWKGEGKPIPQIKLVGAYAIAQGRNRGQVDPAMLQGARYVAFHRMISFPLPLSLEDGSPVTINIAHRDPDVQIGAGSDPIRINLNVRAKAYITEVGAGGGIAAARLRALAEETIEREIRRSFDIAKARHIDLYNLEEKLYRYDQARWKQLRSQGKSLISIMELDQVQAEVTLVHSSAYNLLN</sequence>
<feature type="domain" description="Spore germination GerAC-like C-terminal" evidence="8">
    <location>
        <begin position="244"/>
        <end position="350"/>
    </location>
</feature>
<evidence type="ECO:0000256" key="3">
    <source>
        <dbReference type="ARBA" id="ARBA00022544"/>
    </source>
</evidence>
<evidence type="ECO:0000256" key="2">
    <source>
        <dbReference type="ARBA" id="ARBA00007886"/>
    </source>
</evidence>
<evidence type="ECO:0000259" key="8">
    <source>
        <dbReference type="Pfam" id="PF05504"/>
    </source>
</evidence>
<dbReference type="Gene3D" id="3.30.300.210">
    <property type="entry name" value="Nutrient germinant receptor protein C, domain 3"/>
    <property type="match status" value="1"/>
</dbReference>
<dbReference type="PANTHER" id="PTHR35789:SF1">
    <property type="entry name" value="SPORE GERMINATION PROTEIN B3"/>
    <property type="match status" value="1"/>
</dbReference>
<gene>
    <name evidence="10" type="ORF">U9M73_13660</name>
</gene>
<reference evidence="10 11" key="1">
    <citation type="submission" date="2023-12" db="EMBL/GenBank/DDBJ databases">
        <title>Whole genome sequencing of Paenibacillus phoenicis isolated from the Phoenix Mars Lander spacecraft assembly facility.</title>
        <authorList>
            <person name="Garcia A."/>
            <person name="Venkateswaran K."/>
        </authorList>
    </citation>
    <scope>NUCLEOTIDE SEQUENCE [LARGE SCALE GENOMIC DNA]</scope>
    <source>
        <strain evidence="10 11">3PO2SA</strain>
    </source>
</reference>
<comment type="caution">
    <text evidence="10">The sequence shown here is derived from an EMBL/GenBank/DDBJ whole genome shotgun (WGS) entry which is preliminary data.</text>
</comment>
<evidence type="ECO:0000256" key="4">
    <source>
        <dbReference type="ARBA" id="ARBA00022729"/>
    </source>
</evidence>
<dbReference type="InterPro" id="IPR046953">
    <property type="entry name" value="Spore_GerAC-like_C"/>
</dbReference>
<keyword evidence="5" id="KW-0472">Membrane</keyword>
<comment type="subcellular location">
    <subcellularLocation>
        <location evidence="1">Membrane</location>
        <topology evidence="1">Lipid-anchor</topology>
    </subcellularLocation>
</comment>
<organism evidence="10 11">
    <name type="scientific">Paenibacillus phoenicis</name>
    <dbReference type="NCBI Taxonomy" id="554117"/>
    <lineage>
        <taxon>Bacteria</taxon>
        <taxon>Bacillati</taxon>
        <taxon>Bacillota</taxon>
        <taxon>Bacilli</taxon>
        <taxon>Bacillales</taxon>
        <taxon>Paenibacillaceae</taxon>
        <taxon>Paenibacillus</taxon>
    </lineage>
</organism>
<evidence type="ECO:0000256" key="5">
    <source>
        <dbReference type="ARBA" id="ARBA00023136"/>
    </source>
</evidence>
<keyword evidence="7" id="KW-0449">Lipoprotein</keyword>
<evidence type="ECO:0000256" key="7">
    <source>
        <dbReference type="ARBA" id="ARBA00023288"/>
    </source>
</evidence>
<protein>
    <submittedName>
        <fullName evidence="10">Ger(X)C family spore germination C-terminal domain-containing protein</fullName>
    </submittedName>
</protein>
<evidence type="ECO:0000313" key="10">
    <source>
        <dbReference type="EMBL" id="MEA3571033.1"/>
    </source>
</evidence>